<name>A0ABT3DWE2_9XANT</name>
<dbReference type="EMBL" id="JANFWR010000014">
    <property type="protein sequence ID" value="MCW0399812.1"/>
    <property type="molecule type" value="Genomic_DNA"/>
</dbReference>
<sequence length="91" mass="10561">MRDEKDPGTLEMPLPRHRGRPPKYDRPMTAADRAAMYRLRRKTEAYKVSSDPDELAQLSDVVLLDRLRMEMGDGNKRLVKALLSEIARRHT</sequence>
<protein>
    <submittedName>
        <fullName evidence="2">Uncharacterized protein</fullName>
    </submittedName>
</protein>
<evidence type="ECO:0000313" key="2">
    <source>
        <dbReference type="EMBL" id="MCW0399812.1"/>
    </source>
</evidence>
<evidence type="ECO:0000256" key="1">
    <source>
        <dbReference type="SAM" id="MobiDB-lite"/>
    </source>
</evidence>
<accession>A0ABT3DWE2</accession>
<organism evidence="2 3">
    <name type="scientific">Xanthomonas sacchari</name>
    <dbReference type="NCBI Taxonomy" id="56458"/>
    <lineage>
        <taxon>Bacteria</taxon>
        <taxon>Pseudomonadati</taxon>
        <taxon>Pseudomonadota</taxon>
        <taxon>Gammaproteobacteria</taxon>
        <taxon>Lysobacterales</taxon>
        <taxon>Lysobacteraceae</taxon>
        <taxon>Xanthomonas</taxon>
    </lineage>
</organism>
<feature type="region of interest" description="Disordered" evidence="1">
    <location>
        <begin position="1"/>
        <end position="28"/>
    </location>
</feature>
<evidence type="ECO:0000313" key="3">
    <source>
        <dbReference type="Proteomes" id="UP001320843"/>
    </source>
</evidence>
<proteinExistence type="predicted"/>
<gene>
    <name evidence="2" type="ORF">NB700_002368</name>
</gene>
<dbReference type="Proteomes" id="UP001320843">
    <property type="component" value="Unassembled WGS sequence"/>
</dbReference>
<keyword evidence="3" id="KW-1185">Reference proteome</keyword>
<dbReference type="RefSeq" id="WP_267083462.1">
    <property type="nucleotide sequence ID" value="NZ_CP099530.1"/>
</dbReference>
<reference evidence="2 3" key="1">
    <citation type="submission" date="2022-06" db="EMBL/GenBank/DDBJ databases">
        <title>Dynamics of rice microbiomes reveals core vertical transmitted seed endophytes.</title>
        <authorList>
            <person name="Liao K."/>
            <person name="Zhang X."/>
        </authorList>
    </citation>
    <scope>NUCLEOTIDE SEQUENCE [LARGE SCALE GENOMIC DNA]</scope>
    <source>
        <strain evidence="2 3">YT10-10-1</strain>
    </source>
</reference>
<comment type="caution">
    <text evidence="2">The sequence shown here is derived from an EMBL/GenBank/DDBJ whole genome shotgun (WGS) entry which is preliminary data.</text>
</comment>